<organism evidence="5 6">
    <name type="scientific">Anopheles albimanus</name>
    <name type="common">New world malaria mosquito</name>
    <dbReference type="NCBI Taxonomy" id="7167"/>
    <lineage>
        <taxon>Eukaryota</taxon>
        <taxon>Metazoa</taxon>
        <taxon>Ecdysozoa</taxon>
        <taxon>Arthropoda</taxon>
        <taxon>Hexapoda</taxon>
        <taxon>Insecta</taxon>
        <taxon>Pterygota</taxon>
        <taxon>Neoptera</taxon>
        <taxon>Endopterygota</taxon>
        <taxon>Diptera</taxon>
        <taxon>Nematocera</taxon>
        <taxon>Culicoidea</taxon>
        <taxon>Culicidae</taxon>
        <taxon>Anophelinae</taxon>
        <taxon>Anopheles</taxon>
    </lineage>
</organism>
<dbReference type="STRING" id="7167.A0A182FCE6"/>
<dbReference type="SMART" id="SM00389">
    <property type="entry name" value="HOX"/>
    <property type="match status" value="1"/>
</dbReference>
<comment type="subcellular location">
    <subcellularLocation>
        <location evidence="1 2 3">Nucleus</location>
    </subcellularLocation>
</comment>
<dbReference type="GO" id="GO:0000981">
    <property type="term" value="F:DNA-binding transcription factor activity, RNA polymerase II-specific"/>
    <property type="evidence" value="ECO:0007669"/>
    <property type="project" value="InterPro"/>
</dbReference>
<evidence type="ECO:0000256" key="1">
    <source>
        <dbReference type="ARBA" id="ARBA00004123"/>
    </source>
</evidence>
<keyword evidence="2 3" id="KW-0539">Nucleus</keyword>
<dbReference type="PANTHER" id="PTHR46271">
    <property type="entry name" value="HOMEOBOX PROTEIN, PUTATIVE-RELATED"/>
    <property type="match status" value="1"/>
</dbReference>
<proteinExistence type="predicted"/>
<dbReference type="VEuPathDB" id="VectorBase:AALB004181"/>
<evidence type="ECO:0000256" key="4">
    <source>
        <dbReference type="SAM" id="MobiDB-lite"/>
    </source>
</evidence>
<dbReference type="InterPro" id="IPR043562">
    <property type="entry name" value="RAX/RAX2"/>
</dbReference>
<feature type="compositionally biased region" description="Polar residues" evidence="4">
    <location>
        <begin position="138"/>
        <end position="151"/>
    </location>
</feature>
<dbReference type="VEuPathDB" id="VectorBase:AALB20_033326"/>
<dbReference type="PROSITE" id="PS50071">
    <property type="entry name" value="HOMEOBOX_2"/>
    <property type="match status" value="1"/>
</dbReference>
<accession>A0A182FCE6</accession>
<dbReference type="GO" id="GO:0000978">
    <property type="term" value="F:RNA polymerase II cis-regulatory region sequence-specific DNA binding"/>
    <property type="evidence" value="ECO:0007669"/>
    <property type="project" value="TreeGrafter"/>
</dbReference>
<reference evidence="5 6" key="1">
    <citation type="journal article" date="2017" name="G3 (Bethesda)">
        <title>The Physical Genome Mapping of Anopheles albimanus Corrected Scaffold Misassemblies and Identified Interarm Rearrangements in Genus Anopheles.</title>
        <authorList>
            <person name="Artemov G.N."/>
            <person name="Peery A.N."/>
            <person name="Jiang X."/>
            <person name="Tu Z."/>
            <person name="Stegniy V.N."/>
            <person name="Sharakhova M.V."/>
            <person name="Sharakhov I.V."/>
        </authorList>
    </citation>
    <scope>NUCLEOTIDE SEQUENCE [LARGE SCALE GENOMIC DNA]</scope>
    <source>
        <strain evidence="5 6">ALBI9_A</strain>
    </source>
</reference>
<evidence type="ECO:0000256" key="3">
    <source>
        <dbReference type="RuleBase" id="RU000682"/>
    </source>
</evidence>
<feature type="compositionally biased region" description="Polar residues" evidence="4">
    <location>
        <begin position="71"/>
        <end position="89"/>
    </location>
</feature>
<dbReference type="Pfam" id="PF00046">
    <property type="entry name" value="Homeodomain"/>
    <property type="match status" value="1"/>
</dbReference>
<reference evidence="5" key="2">
    <citation type="submission" date="2022-08" db="UniProtKB">
        <authorList>
            <consortium name="EnsemblMetazoa"/>
        </authorList>
    </citation>
    <scope>IDENTIFICATION</scope>
    <source>
        <strain evidence="5">STECLA/ALBI9_A</strain>
    </source>
</reference>
<dbReference type="CDD" id="cd00086">
    <property type="entry name" value="homeodomain"/>
    <property type="match status" value="1"/>
</dbReference>
<keyword evidence="2 3" id="KW-0238">DNA-binding</keyword>
<evidence type="ECO:0000313" key="6">
    <source>
        <dbReference type="Proteomes" id="UP000069272"/>
    </source>
</evidence>
<name>A0A182FCE6_ANOAL</name>
<protein>
    <submittedName>
        <fullName evidence="5">Uncharacterized protein</fullName>
    </submittedName>
</protein>
<feature type="region of interest" description="Disordered" evidence="4">
    <location>
        <begin position="32"/>
        <end position="180"/>
    </location>
</feature>
<dbReference type="InterPro" id="IPR009057">
    <property type="entry name" value="Homeodomain-like_sf"/>
</dbReference>
<dbReference type="PANTHER" id="PTHR46271:SF4">
    <property type="entry name" value="HOMEOBOX PROTEIN, PUTATIVE-RELATED"/>
    <property type="match status" value="1"/>
</dbReference>
<dbReference type="GO" id="GO:0045944">
    <property type="term" value="P:positive regulation of transcription by RNA polymerase II"/>
    <property type="evidence" value="ECO:0007669"/>
    <property type="project" value="InterPro"/>
</dbReference>
<dbReference type="Proteomes" id="UP000069272">
    <property type="component" value="Chromosome 3L"/>
</dbReference>
<dbReference type="EnsemblMetazoa" id="AALB004181-RA">
    <property type="protein sequence ID" value="AALB004181-PA"/>
    <property type="gene ID" value="AALB004181"/>
</dbReference>
<dbReference type="AlphaFoldDB" id="A0A182FCE6"/>
<evidence type="ECO:0000313" key="5">
    <source>
        <dbReference type="EnsemblMetazoa" id="AALB004181-PA"/>
    </source>
</evidence>
<dbReference type="GO" id="GO:0005634">
    <property type="term" value="C:nucleus"/>
    <property type="evidence" value="ECO:0007669"/>
    <property type="project" value="UniProtKB-SubCell"/>
</dbReference>
<evidence type="ECO:0000256" key="2">
    <source>
        <dbReference type="PROSITE-ProRule" id="PRU00108"/>
    </source>
</evidence>
<sequence>MKTLKETNKYFIERNYRPSGMLGHGYGVKYGGQGPPAPAVGEGAEDGATGVGTIDIGPSPSGNDYDEELSPGSNTGAGAPSGSTASTVGSLKRKYGSSGDRAEIERSIGDGGGLDGSESNPGGDKGTDDGGGGGGVNYASSEELNQTTSSEQGEKVGSGSDDEAGDDSCSKKKHRRNRTTFTTYQLHELERAFEKSHYPDVYSREELAMKVNLPEVRVQVGLGCVGQARLESPIRPTAGVGRVLLGP</sequence>
<keyword evidence="6" id="KW-1185">Reference proteome</keyword>
<dbReference type="Gene3D" id="1.10.10.60">
    <property type="entry name" value="Homeodomain-like"/>
    <property type="match status" value="1"/>
</dbReference>
<dbReference type="SUPFAM" id="SSF46689">
    <property type="entry name" value="Homeodomain-like"/>
    <property type="match status" value="1"/>
</dbReference>
<keyword evidence="2 3" id="KW-0371">Homeobox</keyword>
<feature type="DNA-binding region" description="Homeobox" evidence="2">
    <location>
        <begin position="174"/>
        <end position="221"/>
    </location>
</feature>
<dbReference type="InterPro" id="IPR001356">
    <property type="entry name" value="HD"/>
</dbReference>